<feature type="signal peptide" evidence="1">
    <location>
        <begin position="1"/>
        <end position="33"/>
    </location>
</feature>
<evidence type="ECO:0000256" key="1">
    <source>
        <dbReference type="SAM" id="SignalP"/>
    </source>
</evidence>
<reference evidence="2 3" key="1">
    <citation type="submission" date="2018-07" db="EMBL/GenBank/DDBJ databases">
        <title>Genomic Encyclopedia of Type Strains, Phase IV (KMG-IV): sequencing the most valuable type-strain genomes for metagenomic binning, comparative biology and taxonomic classification.</title>
        <authorList>
            <person name="Goeker M."/>
        </authorList>
    </citation>
    <scope>NUCLEOTIDE SEQUENCE [LARGE SCALE GENOMIC DNA]</scope>
    <source>
        <strain evidence="2 3">DSM 44290</strain>
    </source>
</reference>
<comment type="caution">
    <text evidence="2">The sequence shown here is derived from an EMBL/GenBank/DDBJ whole genome shotgun (WGS) entry which is preliminary data.</text>
</comment>
<gene>
    <name evidence="2" type="ORF">DFR76_11283</name>
</gene>
<feature type="chain" id="PRO_5016779215" evidence="1">
    <location>
        <begin position="34"/>
        <end position="128"/>
    </location>
</feature>
<dbReference type="AlphaFoldDB" id="A0A370HWD8"/>
<dbReference type="Proteomes" id="UP000254869">
    <property type="component" value="Unassembled WGS sequence"/>
</dbReference>
<accession>A0A370HWD8</accession>
<dbReference type="InterPro" id="IPR006311">
    <property type="entry name" value="TAT_signal"/>
</dbReference>
<keyword evidence="1" id="KW-0732">Signal</keyword>
<dbReference type="EMBL" id="QQBC01000012">
    <property type="protein sequence ID" value="RDI62765.1"/>
    <property type="molecule type" value="Genomic_DNA"/>
</dbReference>
<keyword evidence="3" id="KW-1185">Reference proteome</keyword>
<dbReference type="RefSeq" id="WP_068003164.1">
    <property type="nucleotide sequence ID" value="NZ_QQBC01000012.1"/>
</dbReference>
<sequence>MMTVTNFRRPALASSVFAALAAALVSTAGPALADNSIDISGIGDGGVLVDYSCDANAGVVAIKAMVGAPDADRPSSTGAQNAVTCDGSHQSTVIEMGPPLTQGQRVQVRVALVDRDDIVVSGQAKVTP</sequence>
<name>A0A370HWD8_9NOCA</name>
<protein>
    <submittedName>
        <fullName evidence="2">Uncharacterized protein</fullName>
    </submittedName>
</protein>
<organism evidence="2 3">
    <name type="scientific">Nocardia pseudobrasiliensis</name>
    <dbReference type="NCBI Taxonomy" id="45979"/>
    <lineage>
        <taxon>Bacteria</taxon>
        <taxon>Bacillati</taxon>
        <taxon>Actinomycetota</taxon>
        <taxon>Actinomycetes</taxon>
        <taxon>Mycobacteriales</taxon>
        <taxon>Nocardiaceae</taxon>
        <taxon>Nocardia</taxon>
    </lineage>
</organism>
<evidence type="ECO:0000313" key="2">
    <source>
        <dbReference type="EMBL" id="RDI62765.1"/>
    </source>
</evidence>
<evidence type="ECO:0000313" key="3">
    <source>
        <dbReference type="Proteomes" id="UP000254869"/>
    </source>
</evidence>
<proteinExistence type="predicted"/>
<dbReference type="PROSITE" id="PS51318">
    <property type="entry name" value="TAT"/>
    <property type="match status" value="1"/>
</dbReference>